<reference evidence="8" key="1">
    <citation type="submission" date="2016-08" db="EMBL/GenBank/DDBJ databases">
        <title>Complete Genome Seqeunce of Paenibacillus sp. BIHB 4019 from tea rhizoplane.</title>
        <authorList>
            <person name="Thakur R."/>
            <person name="Swarnkar M.K."/>
            <person name="Gulati A."/>
        </authorList>
    </citation>
    <scope>NUCLEOTIDE SEQUENCE [LARGE SCALE GENOMIC DNA]</scope>
    <source>
        <strain evidence="8">BIHB4019</strain>
    </source>
</reference>
<accession>A0A1B2DNA2</accession>
<dbReference type="RefSeq" id="WP_056040674.1">
    <property type="nucleotide sequence ID" value="NZ_CP016808.1"/>
</dbReference>
<gene>
    <name evidence="8" type="ORF">BBD42_23895</name>
</gene>
<dbReference type="InterPro" id="IPR027417">
    <property type="entry name" value="P-loop_NTPase"/>
</dbReference>
<proteinExistence type="predicted"/>
<evidence type="ECO:0000259" key="7">
    <source>
        <dbReference type="PROSITE" id="PS50893"/>
    </source>
</evidence>
<keyword evidence="1" id="KW-0813">Transport</keyword>
<dbReference type="InterPro" id="IPR003439">
    <property type="entry name" value="ABC_transporter-like_ATP-bd"/>
</dbReference>
<dbReference type="PANTHER" id="PTHR43166:SF6">
    <property type="entry name" value="PHOSPHONATES IMPORT ATP-BINDING PROTEIN PHNC"/>
    <property type="match status" value="1"/>
</dbReference>
<feature type="domain" description="ABC transporter" evidence="7">
    <location>
        <begin position="2"/>
        <end position="241"/>
    </location>
</feature>
<keyword evidence="3" id="KW-0547">Nucleotide-binding</keyword>
<dbReference type="InterPro" id="IPR003593">
    <property type="entry name" value="AAA+_ATPase"/>
</dbReference>
<name>A0A1B2DNA2_9BACL</name>
<dbReference type="AlphaFoldDB" id="A0A1B2DNA2"/>
<evidence type="ECO:0000256" key="3">
    <source>
        <dbReference type="ARBA" id="ARBA00022741"/>
    </source>
</evidence>
<organism evidence="8">
    <name type="scientific">Paenibacillus sp. BIHB 4019</name>
    <dbReference type="NCBI Taxonomy" id="1870819"/>
    <lineage>
        <taxon>Bacteria</taxon>
        <taxon>Bacillati</taxon>
        <taxon>Bacillota</taxon>
        <taxon>Bacilli</taxon>
        <taxon>Bacillales</taxon>
        <taxon>Paenibacillaceae</taxon>
        <taxon>Paenibacillus</taxon>
    </lineage>
</organism>
<dbReference type="GO" id="GO:0016887">
    <property type="term" value="F:ATP hydrolysis activity"/>
    <property type="evidence" value="ECO:0007669"/>
    <property type="project" value="InterPro"/>
</dbReference>
<dbReference type="GO" id="GO:0005524">
    <property type="term" value="F:ATP binding"/>
    <property type="evidence" value="ECO:0007669"/>
    <property type="project" value="UniProtKB-KW"/>
</dbReference>
<evidence type="ECO:0000256" key="6">
    <source>
        <dbReference type="ARBA" id="ARBA00023136"/>
    </source>
</evidence>
<keyword evidence="6" id="KW-0472">Membrane</keyword>
<dbReference type="PROSITE" id="PS00211">
    <property type="entry name" value="ABC_TRANSPORTER_1"/>
    <property type="match status" value="1"/>
</dbReference>
<sequence length="241" mass="26753">MIRISNLTKVIPGGPKVLDDIHLDVEDGEFIAIKGASGSGKSMLLKCLALQEKWTRGSYKLNGTDVLKQGLTGRFKVRREVAYLEEKPVLYPSKTGLKNVIIGSVTQTPAWRRWTGMVRSDDYMGAMDTIEKLGLIDKAHLKAEKMSGGERQRIAVARALVHGAKIILADEPVSGLDPHTADQVLADLKRLCTEQRVTVIAVLHQGDYAERFADRIIGLNNGKLVLDIRGRRLTEREKMQL</sequence>
<evidence type="ECO:0000256" key="1">
    <source>
        <dbReference type="ARBA" id="ARBA00022448"/>
    </source>
</evidence>
<dbReference type="InterPro" id="IPR050086">
    <property type="entry name" value="MetN_ABC_transporter-like"/>
</dbReference>
<keyword evidence="2" id="KW-1003">Cell membrane</keyword>
<dbReference type="Gene3D" id="3.40.50.300">
    <property type="entry name" value="P-loop containing nucleotide triphosphate hydrolases"/>
    <property type="match status" value="1"/>
</dbReference>
<dbReference type="EMBL" id="CP016808">
    <property type="protein sequence ID" value="ANY69186.1"/>
    <property type="molecule type" value="Genomic_DNA"/>
</dbReference>
<dbReference type="InterPro" id="IPR017871">
    <property type="entry name" value="ABC_transporter-like_CS"/>
</dbReference>
<protein>
    <submittedName>
        <fullName evidence="8">Phosphonate ABC transporter ATP-binding protein</fullName>
    </submittedName>
</protein>
<dbReference type="Pfam" id="PF00005">
    <property type="entry name" value="ABC_tran"/>
    <property type="match status" value="1"/>
</dbReference>
<dbReference type="PANTHER" id="PTHR43166">
    <property type="entry name" value="AMINO ACID IMPORT ATP-BINDING PROTEIN"/>
    <property type="match status" value="1"/>
</dbReference>
<dbReference type="SUPFAM" id="SSF52540">
    <property type="entry name" value="P-loop containing nucleoside triphosphate hydrolases"/>
    <property type="match status" value="1"/>
</dbReference>
<evidence type="ECO:0000256" key="2">
    <source>
        <dbReference type="ARBA" id="ARBA00022475"/>
    </source>
</evidence>
<dbReference type="PROSITE" id="PS50893">
    <property type="entry name" value="ABC_TRANSPORTER_2"/>
    <property type="match status" value="1"/>
</dbReference>
<dbReference type="SMART" id="SM00382">
    <property type="entry name" value="AAA"/>
    <property type="match status" value="1"/>
</dbReference>
<evidence type="ECO:0000256" key="5">
    <source>
        <dbReference type="ARBA" id="ARBA00022967"/>
    </source>
</evidence>
<evidence type="ECO:0000256" key="4">
    <source>
        <dbReference type="ARBA" id="ARBA00022840"/>
    </source>
</evidence>
<evidence type="ECO:0000313" key="8">
    <source>
        <dbReference type="EMBL" id="ANY69186.1"/>
    </source>
</evidence>
<keyword evidence="5" id="KW-1278">Translocase</keyword>
<keyword evidence="4 8" id="KW-0067">ATP-binding</keyword>